<dbReference type="Proteomes" id="UP000737171">
    <property type="component" value="Unassembled WGS sequence"/>
</dbReference>
<gene>
    <name evidence="10" type="ORF">HLB44_12125</name>
</gene>
<dbReference type="SUPFAM" id="SSF52172">
    <property type="entry name" value="CheY-like"/>
    <property type="match status" value="1"/>
</dbReference>
<evidence type="ECO:0000313" key="11">
    <source>
        <dbReference type="Proteomes" id="UP000737171"/>
    </source>
</evidence>
<keyword evidence="4 7" id="KW-0238">DNA-binding</keyword>
<keyword evidence="11" id="KW-1185">Reference proteome</keyword>
<dbReference type="SUPFAM" id="SSF46894">
    <property type="entry name" value="C-terminal effector domain of the bipartite response regulators"/>
    <property type="match status" value="1"/>
</dbReference>
<dbReference type="InterPro" id="IPR039420">
    <property type="entry name" value="WalR-like"/>
</dbReference>
<evidence type="ECO:0000256" key="6">
    <source>
        <dbReference type="PROSITE-ProRule" id="PRU00169"/>
    </source>
</evidence>
<accession>A0ABX2EGL0</accession>
<dbReference type="SMART" id="SM00448">
    <property type="entry name" value="REC"/>
    <property type="match status" value="1"/>
</dbReference>
<keyword evidence="2" id="KW-0902">Two-component regulatory system</keyword>
<dbReference type="EMBL" id="JABRWJ010000003">
    <property type="protein sequence ID" value="NRF67734.1"/>
    <property type="molecule type" value="Genomic_DNA"/>
</dbReference>
<dbReference type="InterPro" id="IPR036388">
    <property type="entry name" value="WH-like_DNA-bd_sf"/>
</dbReference>
<dbReference type="RefSeq" id="WP_173122824.1">
    <property type="nucleotide sequence ID" value="NZ_JABRWJ010000003.1"/>
</dbReference>
<dbReference type="InterPro" id="IPR001867">
    <property type="entry name" value="OmpR/PhoB-type_DNA-bd"/>
</dbReference>
<evidence type="ECO:0000256" key="7">
    <source>
        <dbReference type="PROSITE-ProRule" id="PRU01091"/>
    </source>
</evidence>
<dbReference type="PROSITE" id="PS51755">
    <property type="entry name" value="OMPR_PHOB"/>
    <property type="match status" value="1"/>
</dbReference>
<keyword evidence="3" id="KW-0805">Transcription regulation</keyword>
<dbReference type="InterPro" id="IPR011006">
    <property type="entry name" value="CheY-like_superfamily"/>
</dbReference>
<feature type="domain" description="Response regulatory" evidence="8">
    <location>
        <begin position="6"/>
        <end position="119"/>
    </location>
</feature>
<evidence type="ECO:0000259" key="9">
    <source>
        <dbReference type="PROSITE" id="PS51755"/>
    </source>
</evidence>
<proteinExistence type="predicted"/>
<keyword evidence="1 6" id="KW-0597">Phosphoprotein</keyword>
<evidence type="ECO:0000256" key="5">
    <source>
        <dbReference type="ARBA" id="ARBA00023163"/>
    </source>
</evidence>
<dbReference type="PROSITE" id="PS50110">
    <property type="entry name" value="RESPONSE_REGULATORY"/>
    <property type="match status" value="1"/>
</dbReference>
<dbReference type="CDD" id="cd00156">
    <property type="entry name" value="REC"/>
    <property type="match status" value="1"/>
</dbReference>
<dbReference type="InterPro" id="IPR016032">
    <property type="entry name" value="Sig_transdc_resp-reg_C-effctor"/>
</dbReference>
<evidence type="ECO:0000256" key="2">
    <source>
        <dbReference type="ARBA" id="ARBA00023012"/>
    </source>
</evidence>
<feature type="DNA-binding region" description="OmpR/PhoB-type" evidence="7">
    <location>
        <begin position="124"/>
        <end position="224"/>
    </location>
</feature>
<evidence type="ECO:0000256" key="1">
    <source>
        <dbReference type="ARBA" id="ARBA00022553"/>
    </source>
</evidence>
<feature type="modified residue" description="4-aspartylphosphate" evidence="6">
    <location>
        <position position="55"/>
    </location>
</feature>
<dbReference type="SMART" id="SM00862">
    <property type="entry name" value="Trans_reg_C"/>
    <property type="match status" value="1"/>
</dbReference>
<evidence type="ECO:0000256" key="3">
    <source>
        <dbReference type="ARBA" id="ARBA00023015"/>
    </source>
</evidence>
<organism evidence="10 11">
    <name type="scientific">Pseudaquabacterium terrae</name>
    <dbReference type="NCBI Taxonomy" id="2732868"/>
    <lineage>
        <taxon>Bacteria</taxon>
        <taxon>Pseudomonadati</taxon>
        <taxon>Pseudomonadota</taxon>
        <taxon>Betaproteobacteria</taxon>
        <taxon>Burkholderiales</taxon>
        <taxon>Sphaerotilaceae</taxon>
        <taxon>Pseudaquabacterium</taxon>
    </lineage>
</organism>
<protein>
    <submittedName>
        <fullName evidence="10">Response regulator transcription factor</fullName>
    </submittedName>
</protein>
<dbReference type="Pfam" id="PF00486">
    <property type="entry name" value="Trans_reg_C"/>
    <property type="match status" value="1"/>
</dbReference>
<evidence type="ECO:0000313" key="10">
    <source>
        <dbReference type="EMBL" id="NRF67734.1"/>
    </source>
</evidence>
<dbReference type="PANTHER" id="PTHR48111:SF22">
    <property type="entry name" value="REGULATOR OF RPOS"/>
    <property type="match status" value="1"/>
</dbReference>
<reference evidence="10 11" key="1">
    <citation type="submission" date="2020-05" db="EMBL/GenBank/DDBJ databases">
        <title>Aquincola sp. isolate from soil.</title>
        <authorList>
            <person name="Han J."/>
            <person name="Kim D.-U."/>
        </authorList>
    </citation>
    <scope>NUCLEOTIDE SEQUENCE [LARGE SCALE GENOMIC DNA]</scope>
    <source>
        <strain evidence="10 11">S2</strain>
    </source>
</reference>
<comment type="caution">
    <text evidence="10">The sequence shown here is derived from an EMBL/GenBank/DDBJ whole genome shotgun (WGS) entry which is preliminary data.</text>
</comment>
<dbReference type="Gene3D" id="1.10.10.10">
    <property type="entry name" value="Winged helix-like DNA-binding domain superfamily/Winged helix DNA-binding domain"/>
    <property type="match status" value="1"/>
</dbReference>
<sequence length="229" mass="25251">MALPATLAIIDDDADHAAYLAQFLEQRGVAVTVFHDSDEFLTSPAAFEFDFYVIDLMLPGIDGVDLIRLVRRRGNAGIVVVSGRMDADVFESVMRTGADMHLMKPVRMEQVALAIEAVQRRIEGGRAQAGAWRLDRKARQLIAPEGTRIELSDNNLAVIECFVDANGATVTHAMLCERLGRDAAQEADNLLHAAIYRLRRRIERATPASVPLHVEPRVGYAFRGTLTAI</sequence>
<name>A0ABX2EGL0_9BURK</name>
<evidence type="ECO:0000259" key="8">
    <source>
        <dbReference type="PROSITE" id="PS50110"/>
    </source>
</evidence>
<keyword evidence="5" id="KW-0804">Transcription</keyword>
<dbReference type="PANTHER" id="PTHR48111">
    <property type="entry name" value="REGULATOR OF RPOS"/>
    <property type="match status" value="1"/>
</dbReference>
<dbReference type="InterPro" id="IPR001789">
    <property type="entry name" value="Sig_transdc_resp-reg_receiver"/>
</dbReference>
<evidence type="ECO:0000256" key="4">
    <source>
        <dbReference type="ARBA" id="ARBA00023125"/>
    </source>
</evidence>
<feature type="domain" description="OmpR/PhoB-type" evidence="9">
    <location>
        <begin position="124"/>
        <end position="224"/>
    </location>
</feature>
<dbReference type="Gene3D" id="3.40.50.2300">
    <property type="match status" value="1"/>
</dbReference>
<dbReference type="Pfam" id="PF00072">
    <property type="entry name" value="Response_reg"/>
    <property type="match status" value="1"/>
</dbReference>